<proteinExistence type="predicted"/>
<dbReference type="EMBL" id="ML208634">
    <property type="protein sequence ID" value="TFK61716.1"/>
    <property type="molecule type" value="Genomic_DNA"/>
</dbReference>
<accession>A0ACD3A7U8</accession>
<organism evidence="1 2">
    <name type="scientific">Pluteus cervinus</name>
    <dbReference type="NCBI Taxonomy" id="181527"/>
    <lineage>
        <taxon>Eukaryota</taxon>
        <taxon>Fungi</taxon>
        <taxon>Dikarya</taxon>
        <taxon>Basidiomycota</taxon>
        <taxon>Agaricomycotina</taxon>
        <taxon>Agaricomycetes</taxon>
        <taxon>Agaricomycetidae</taxon>
        <taxon>Agaricales</taxon>
        <taxon>Pluteineae</taxon>
        <taxon>Pluteaceae</taxon>
        <taxon>Pluteus</taxon>
    </lineage>
</organism>
<dbReference type="Proteomes" id="UP000308600">
    <property type="component" value="Unassembled WGS sequence"/>
</dbReference>
<protein>
    <submittedName>
        <fullName evidence="1">Uncharacterized protein</fullName>
    </submittedName>
</protein>
<name>A0ACD3A7U8_9AGAR</name>
<reference evidence="1 2" key="1">
    <citation type="journal article" date="2019" name="Nat. Ecol. Evol.">
        <title>Megaphylogeny resolves global patterns of mushroom evolution.</title>
        <authorList>
            <person name="Varga T."/>
            <person name="Krizsan K."/>
            <person name="Foldi C."/>
            <person name="Dima B."/>
            <person name="Sanchez-Garcia M."/>
            <person name="Sanchez-Ramirez S."/>
            <person name="Szollosi G.J."/>
            <person name="Szarkandi J.G."/>
            <person name="Papp V."/>
            <person name="Albert L."/>
            <person name="Andreopoulos W."/>
            <person name="Angelini C."/>
            <person name="Antonin V."/>
            <person name="Barry K.W."/>
            <person name="Bougher N.L."/>
            <person name="Buchanan P."/>
            <person name="Buyck B."/>
            <person name="Bense V."/>
            <person name="Catcheside P."/>
            <person name="Chovatia M."/>
            <person name="Cooper J."/>
            <person name="Damon W."/>
            <person name="Desjardin D."/>
            <person name="Finy P."/>
            <person name="Geml J."/>
            <person name="Haridas S."/>
            <person name="Hughes K."/>
            <person name="Justo A."/>
            <person name="Karasinski D."/>
            <person name="Kautmanova I."/>
            <person name="Kiss B."/>
            <person name="Kocsube S."/>
            <person name="Kotiranta H."/>
            <person name="LaButti K.M."/>
            <person name="Lechner B.E."/>
            <person name="Liimatainen K."/>
            <person name="Lipzen A."/>
            <person name="Lukacs Z."/>
            <person name="Mihaltcheva S."/>
            <person name="Morgado L.N."/>
            <person name="Niskanen T."/>
            <person name="Noordeloos M.E."/>
            <person name="Ohm R.A."/>
            <person name="Ortiz-Santana B."/>
            <person name="Ovrebo C."/>
            <person name="Racz N."/>
            <person name="Riley R."/>
            <person name="Savchenko A."/>
            <person name="Shiryaev A."/>
            <person name="Soop K."/>
            <person name="Spirin V."/>
            <person name="Szebenyi C."/>
            <person name="Tomsovsky M."/>
            <person name="Tulloss R.E."/>
            <person name="Uehling J."/>
            <person name="Grigoriev I.V."/>
            <person name="Vagvolgyi C."/>
            <person name="Papp T."/>
            <person name="Martin F.M."/>
            <person name="Miettinen O."/>
            <person name="Hibbett D.S."/>
            <person name="Nagy L.G."/>
        </authorList>
    </citation>
    <scope>NUCLEOTIDE SEQUENCE [LARGE SCALE GENOMIC DNA]</scope>
    <source>
        <strain evidence="1 2">NL-1719</strain>
    </source>
</reference>
<evidence type="ECO:0000313" key="2">
    <source>
        <dbReference type="Proteomes" id="UP000308600"/>
    </source>
</evidence>
<keyword evidence="2" id="KW-1185">Reference proteome</keyword>
<gene>
    <name evidence="1" type="ORF">BDN72DRAFT_903854</name>
</gene>
<evidence type="ECO:0000313" key="1">
    <source>
        <dbReference type="EMBL" id="TFK61716.1"/>
    </source>
</evidence>
<sequence length="121" mass="13151">MPRARSGPYGACVMMVVLEGRCSARDTPRARRIYKSGNWTTDDADCDYDLVPGTTLETRLVFGVHVLDLIVAGTHFIVTYAQWTCRSLGLGVASDPLAPAFSADADGWTVPVVVFGGFYLF</sequence>